<name>A0ABY5QIN4_9BURK</name>
<dbReference type="Pfam" id="PF20454">
    <property type="entry name" value="GpA_nuclease"/>
    <property type="match status" value="1"/>
</dbReference>
<evidence type="ECO:0000259" key="3">
    <source>
        <dbReference type="Pfam" id="PF20454"/>
    </source>
</evidence>
<feature type="compositionally biased region" description="Polar residues" evidence="1">
    <location>
        <begin position="633"/>
        <end position="642"/>
    </location>
</feature>
<accession>A0ABY5QIN4</accession>
<evidence type="ECO:0000256" key="1">
    <source>
        <dbReference type="SAM" id="MobiDB-lite"/>
    </source>
</evidence>
<proteinExistence type="inferred from homology"/>
<sequence>MGATDKFLRTLVDAIQPDEQIGIAAWAAKHRILPPDSPEPGQWRNERTPYLVGIMDALSGIESHVTRSAHDDERPFSNRFVKLVGLQKGHQLGGSALGENFIGRSITSAAGNILAVFATKDDAEKWEMDRFEAMRTSTPELRKRIGQSSSKDAKATKLRKRFPGGMLNLVSATRAGRLKSTTVRYVLLEEIDEYELNVDGQGNPIDLALNRTSNFGRRAKIFANSTPTILGRSHIAKLYQQGDQRRYFMRCPCCGHPQYFEWKHMRWADDDPDSVVYHCQGDGCGVGSPEHLWKTRGFEGAYWMPTASGDGKTASFHLSALYAPMGWRPWPELVRDWIAAQKDVEKLIAFVNNELAECWQDRSREVEWEVVKRRAIPYALRTIPLGCLLLTMAVDTQNDRLEVTIDGWGRGMVNWTIDHVVIHGDPATPGPWEELDKLRAQAIENSFGVPMRAQVCGIDSGGSRTQDVYDYCRLRQHEGVFALKGAKERHKPIIGRPTTQDVTIKGKTYKNGVKLWPVGTDTAKDRIFGAYIADADATDQGAYRMRFSTGLSDEYFQQLVSEAYNPSKDRWDKLRPRNEALDLKVYNLACAYHPRVRLNLMTDADWTALEAIVEPKVRDLFAPALAVADAETPSASAATEPTQEPALADGGDWLGDIDNWLN</sequence>
<dbReference type="HAMAP" id="MF_04144">
    <property type="entry name" value="TERL_LAMBDA"/>
    <property type="match status" value="1"/>
</dbReference>
<evidence type="ECO:0000313" key="5">
    <source>
        <dbReference type="Proteomes" id="UP001058980"/>
    </source>
</evidence>
<reference evidence="4" key="1">
    <citation type="submission" date="2022-08" db="EMBL/GenBank/DDBJ databases">
        <title>Multi-unit outbreak of Pandoraea commovens among non-cystic fibrosis intensive care patients from 2019 to 2021 in Berlin, Germany.</title>
        <authorList>
            <person name="Menzel P."/>
        </authorList>
    </citation>
    <scope>NUCLEOTIDE SEQUENCE</scope>
    <source>
        <strain evidence="4">LB-19-202-79</strain>
    </source>
</reference>
<protein>
    <submittedName>
        <fullName evidence="4">Phage terminase large subunit family protein</fullName>
    </submittedName>
</protein>
<keyword evidence="5" id="KW-1185">Reference proteome</keyword>
<dbReference type="InterPro" id="IPR046454">
    <property type="entry name" value="GpA_endonuclease"/>
</dbReference>
<evidence type="ECO:0000259" key="2">
    <source>
        <dbReference type="Pfam" id="PF05876"/>
    </source>
</evidence>
<dbReference type="InterPro" id="IPR046453">
    <property type="entry name" value="GpA_ATPase"/>
</dbReference>
<feature type="domain" description="Terminase large subunit GpA endonuclease" evidence="3">
    <location>
        <begin position="313"/>
        <end position="597"/>
    </location>
</feature>
<dbReference type="RefSeq" id="WP_257959391.1">
    <property type="nucleotide sequence ID" value="NZ_CP102780.1"/>
</dbReference>
<dbReference type="Proteomes" id="UP001058980">
    <property type="component" value="Chromosome"/>
</dbReference>
<organism evidence="4 5">
    <name type="scientific">Pandoraea commovens</name>
    <dbReference type="NCBI Taxonomy" id="2508289"/>
    <lineage>
        <taxon>Bacteria</taxon>
        <taxon>Pseudomonadati</taxon>
        <taxon>Pseudomonadota</taxon>
        <taxon>Betaproteobacteria</taxon>
        <taxon>Burkholderiales</taxon>
        <taxon>Burkholderiaceae</taxon>
        <taxon>Pandoraea</taxon>
    </lineage>
</organism>
<feature type="domain" description="Phage terminase large subunit GpA ATPase" evidence="2">
    <location>
        <begin position="77"/>
        <end position="295"/>
    </location>
</feature>
<dbReference type="Pfam" id="PF05876">
    <property type="entry name" value="GpA_ATPase"/>
    <property type="match status" value="1"/>
</dbReference>
<gene>
    <name evidence="4" type="ORF">NTU39_05400</name>
</gene>
<evidence type="ECO:0000313" key="4">
    <source>
        <dbReference type="EMBL" id="UVA80459.1"/>
    </source>
</evidence>
<dbReference type="InterPro" id="IPR008866">
    <property type="entry name" value="Phage_lambda_GpA-like"/>
</dbReference>
<feature type="region of interest" description="Disordered" evidence="1">
    <location>
        <begin position="632"/>
        <end position="652"/>
    </location>
</feature>
<dbReference type="EMBL" id="CP102780">
    <property type="protein sequence ID" value="UVA80459.1"/>
    <property type="molecule type" value="Genomic_DNA"/>
</dbReference>